<dbReference type="KEGG" id="jre:108990390"/>
<reference evidence="3" key="1">
    <citation type="submission" date="2025-08" db="UniProtKB">
        <authorList>
            <consortium name="RefSeq"/>
        </authorList>
    </citation>
    <scope>IDENTIFICATION</scope>
    <source>
        <tissue evidence="3">Leaves</tissue>
    </source>
</reference>
<keyword evidence="1" id="KW-0812">Transmembrane</keyword>
<keyword evidence="1" id="KW-1133">Transmembrane helix</keyword>
<dbReference type="Pfam" id="PF03140">
    <property type="entry name" value="DUF247"/>
    <property type="match status" value="1"/>
</dbReference>
<keyword evidence="2" id="KW-1185">Reference proteome</keyword>
<dbReference type="PANTHER" id="PTHR31170">
    <property type="entry name" value="BNAC04G53230D PROTEIN"/>
    <property type="match status" value="1"/>
</dbReference>
<gene>
    <name evidence="3" type="primary">LOC108990390</name>
</gene>
<protein>
    <submittedName>
        <fullName evidence="3">UPF0481 protein At3g47200-like</fullName>
    </submittedName>
</protein>
<evidence type="ECO:0000256" key="1">
    <source>
        <dbReference type="SAM" id="Phobius"/>
    </source>
</evidence>
<dbReference type="OrthoDB" id="1722277at2759"/>
<sequence>MASTAVNIGIHSLTPTMEMISISHQGESSRSNYQKPLRELKQEEHHFMINEQVTKYSEEAEKLQEEADLGSTSCIYRVLPRLKEINGNSLYEPHMVSIGPYYYNLRDEKFKIAEDCKRKCFGSMLVKAEHQDIRCDIYECCLQRISELEVDIRKCYSEEFEVAGIEFLEMMVVDACFIIEIIDMFGPRKEVDSSESLEALAWMVPYFYRDFLLLENQIPFFVLQEIYMITRKILDLRVSSSHLIYAALEFFKNRMKRLDLDIFDFTSMNVMETNQCLHLLDLVRSSLMPFYYEQQRPEFPTETTFIHCVSKLRLAGIKVSPVKAHSFLEVKLKKGVIEMPNIAINDLMRCLLLNCVAFEQCHKRSKKYFTVYATFLDCLVNTSEDIEYLRERNVIDNYLGDDSEAADFINRAGKDLVLNADKGFYLGKLFKDVDKHYQNWLEWKWASFKREFFDKPWLLLSAAGGILLVLATSFQAVMAFLTYKYKKC</sequence>
<keyword evidence="1" id="KW-0472">Membrane</keyword>
<dbReference type="Proteomes" id="UP000235220">
    <property type="component" value="Chromosome 15"/>
</dbReference>
<dbReference type="GeneID" id="108990390"/>
<organism evidence="2 3">
    <name type="scientific">Juglans regia</name>
    <name type="common">English walnut</name>
    <dbReference type="NCBI Taxonomy" id="51240"/>
    <lineage>
        <taxon>Eukaryota</taxon>
        <taxon>Viridiplantae</taxon>
        <taxon>Streptophyta</taxon>
        <taxon>Embryophyta</taxon>
        <taxon>Tracheophyta</taxon>
        <taxon>Spermatophyta</taxon>
        <taxon>Magnoliopsida</taxon>
        <taxon>eudicotyledons</taxon>
        <taxon>Gunneridae</taxon>
        <taxon>Pentapetalae</taxon>
        <taxon>rosids</taxon>
        <taxon>fabids</taxon>
        <taxon>Fagales</taxon>
        <taxon>Juglandaceae</taxon>
        <taxon>Juglans</taxon>
    </lineage>
</organism>
<accession>A0A6P9E2R2</accession>
<evidence type="ECO:0000313" key="2">
    <source>
        <dbReference type="Proteomes" id="UP000235220"/>
    </source>
</evidence>
<dbReference type="RefSeq" id="XP_035541651.1">
    <property type="nucleotide sequence ID" value="XM_035685758.1"/>
</dbReference>
<dbReference type="PANTHER" id="PTHR31170:SF25">
    <property type="entry name" value="BNAA09G04570D PROTEIN"/>
    <property type="match status" value="1"/>
</dbReference>
<feature type="transmembrane region" description="Helical" evidence="1">
    <location>
        <begin position="457"/>
        <end position="483"/>
    </location>
</feature>
<evidence type="ECO:0000313" key="3">
    <source>
        <dbReference type="RefSeq" id="XP_035541651.1"/>
    </source>
</evidence>
<dbReference type="AlphaFoldDB" id="A0A6P9E2R2"/>
<name>A0A6P9E2R2_JUGRE</name>
<proteinExistence type="predicted"/>
<dbReference type="InterPro" id="IPR004158">
    <property type="entry name" value="DUF247_pln"/>
</dbReference>
<dbReference type="InParanoid" id="A0A6P9E2R2"/>